<feature type="signal peptide" evidence="2">
    <location>
        <begin position="1"/>
        <end position="24"/>
    </location>
</feature>
<evidence type="ECO:0000313" key="3">
    <source>
        <dbReference type="EMBL" id="SCX35628.1"/>
    </source>
</evidence>
<organism evidence="3 4">
    <name type="scientific">Agrobacterium rosae</name>
    <dbReference type="NCBI Taxonomy" id="1972867"/>
    <lineage>
        <taxon>Bacteria</taxon>
        <taxon>Pseudomonadati</taxon>
        <taxon>Pseudomonadota</taxon>
        <taxon>Alphaproteobacteria</taxon>
        <taxon>Hyphomicrobiales</taxon>
        <taxon>Rhizobiaceae</taxon>
        <taxon>Rhizobium/Agrobacterium group</taxon>
        <taxon>Agrobacterium</taxon>
    </lineage>
</organism>
<gene>
    <name evidence="3" type="primary">fbpA_2</name>
    <name evidence="3" type="ORF">DSM25559_5060</name>
</gene>
<sequence>MKRRICMMTAFAVLTAALPAIATAADKKVVVYTPSGDYLKSINVTFEQETGIKVQMIEAGSGELIKRLQAEASRPLGDVVAAMSTDLLDQSRNLLEVPQSGTWPGFSKVVSGVFIVNTDALGNLPAPKSWKDFANPIYKGKIAYAGADKSGSAYAQLATVLGVYGEEQGWKVLEAALPNLIITNSSSKVVSGVARGEYAIGITGEDAAFVQKKAGAPVNIVYPTEGIVTYADGSAVIKGAANQTAAEDYISYLSRPEVQKIVVDKFHRRPVAIGVSPPEGLPTHPQEANLEKGFLETLDRDATIRKYLSLVRQ</sequence>
<dbReference type="EMBL" id="FMUE01000022">
    <property type="protein sequence ID" value="SCX35628.1"/>
    <property type="molecule type" value="Genomic_DNA"/>
</dbReference>
<evidence type="ECO:0000256" key="1">
    <source>
        <dbReference type="ARBA" id="ARBA00022729"/>
    </source>
</evidence>
<dbReference type="InterPro" id="IPR026045">
    <property type="entry name" value="Ferric-bd"/>
</dbReference>
<dbReference type="Proteomes" id="UP000187891">
    <property type="component" value="Unassembled WGS sequence"/>
</dbReference>
<dbReference type="PIRSF" id="PIRSF002825">
    <property type="entry name" value="CfbpA"/>
    <property type="match status" value="1"/>
</dbReference>
<proteinExistence type="predicted"/>
<feature type="chain" id="PRO_5012842470" evidence="2">
    <location>
        <begin position="25"/>
        <end position="313"/>
    </location>
</feature>
<dbReference type="Gene3D" id="3.40.190.10">
    <property type="entry name" value="Periplasmic binding protein-like II"/>
    <property type="match status" value="2"/>
</dbReference>
<keyword evidence="1 2" id="KW-0732">Signal</keyword>
<dbReference type="SUPFAM" id="SSF53850">
    <property type="entry name" value="Periplasmic binding protein-like II"/>
    <property type="match status" value="1"/>
</dbReference>
<evidence type="ECO:0000313" key="4">
    <source>
        <dbReference type="Proteomes" id="UP000187891"/>
    </source>
</evidence>
<dbReference type="Pfam" id="PF13531">
    <property type="entry name" value="SBP_bac_11"/>
    <property type="match status" value="1"/>
</dbReference>
<accession>A0A1R3U5V4</accession>
<dbReference type="PANTHER" id="PTHR30006">
    <property type="entry name" value="THIAMINE-BINDING PERIPLASMIC PROTEIN-RELATED"/>
    <property type="match status" value="1"/>
</dbReference>
<reference evidence="4" key="1">
    <citation type="submission" date="2016-10" db="EMBL/GenBank/DDBJ databases">
        <authorList>
            <person name="Wibberg D."/>
        </authorList>
    </citation>
    <scope>NUCLEOTIDE SEQUENCE [LARGE SCALE GENOMIC DNA]</scope>
</reference>
<dbReference type="STRING" id="1907666.DSM25559_5060"/>
<dbReference type="RefSeq" id="WP_077105594.1">
    <property type="nucleotide sequence ID" value="NZ_FMUE01000022.1"/>
</dbReference>
<evidence type="ECO:0000256" key="2">
    <source>
        <dbReference type="SAM" id="SignalP"/>
    </source>
</evidence>
<protein>
    <submittedName>
        <fullName evidence="3">Iron(III)-binding periplasmic protein</fullName>
    </submittedName>
</protein>
<name>A0A1R3U5V4_9HYPH</name>
<dbReference type="AlphaFoldDB" id="A0A1R3U5V4"/>